<dbReference type="Pfam" id="PF14223">
    <property type="entry name" value="Retrotran_gag_2"/>
    <property type="match status" value="1"/>
</dbReference>
<keyword evidence="3" id="KW-1185">Reference proteome</keyword>
<feature type="compositionally biased region" description="Polar residues" evidence="1">
    <location>
        <begin position="159"/>
        <end position="172"/>
    </location>
</feature>
<dbReference type="InParanoid" id="A0A1Q3DGW3"/>
<evidence type="ECO:0000313" key="3">
    <source>
        <dbReference type="Proteomes" id="UP000187406"/>
    </source>
</evidence>
<proteinExistence type="predicted"/>
<organism evidence="2 3">
    <name type="scientific">Cephalotus follicularis</name>
    <name type="common">Albany pitcher plant</name>
    <dbReference type="NCBI Taxonomy" id="3775"/>
    <lineage>
        <taxon>Eukaryota</taxon>
        <taxon>Viridiplantae</taxon>
        <taxon>Streptophyta</taxon>
        <taxon>Embryophyta</taxon>
        <taxon>Tracheophyta</taxon>
        <taxon>Spermatophyta</taxon>
        <taxon>Magnoliopsida</taxon>
        <taxon>eudicotyledons</taxon>
        <taxon>Gunneridae</taxon>
        <taxon>Pentapetalae</taxon>
        <taxon>rosids</taxon>
        <taxon>fabids</taxon>
        <taxon>Oxalidales</taxon>
        <taxon>Cephalotaceae</taxon>
        <taxon>Cephalotus</taxon>
    </lineage>
</organism>
<dbReference type="OrthoDB" id="1912561at2759"/>
<accession>A0A1Q3DGW3</accession>
<dbReference type="PANTHER" id="PTHR47481:SF31">
    <property type="entry name" value="OS01G0873500 PROTEIN"/>
    <property type="match status" value="1"/>
</dbReference>
<dbReference type="Proteomes" id="UP000187406">
    <property type="component" value="Unassembled WGS sequence"/>
</dbReference>
<dbReference type="PANTHER" id="PTHR47481">
    <property type="match status" value="1"/>
</dbReference>
<feature type="non-terminal residue" evidence="2">
    <location>
        <position position="1"/>
    </location>
</feature>
<evidence type="ECO:0000313" key="2">
    <source>
        <dbReference type="EMBL" id="GAV91717.1"/>
    </source>
</evidence>
<sequence>VWQFLNSAFASQSQARIMQLRISLHSLKKGSDSMTTYLLKAKSIANELALASKPVSEDDMVLYILGGLSSKYAAFAISITSRAAPISVADLHGLLLNEETRQISATDLANATANLALTQRPSNNRNQNQNRGRGRGFNGRRGRGCHSSQFSQHEPRSGYQHQRTYGNSPHRG</sequence>
<reference evidence="3" key="1">
    <citation type="submission" date="2016-04" db="EMBL/GenBank/DDBJ databases">
        <title>Cephalotus genome sequencing.</title>
        <authorList>
            <person name="Fukushima K."/>
            <person name="Hasebe M."/>
            <person name="Fang X."/>
        </authorList>
    </citation>
    <scope>NUCLEOTIDE SEQUENCE [LARGE SCALE GENOMIC DNA]</scope>
    <source>
        <strain evidence="3">cv. St1</strain>
    </source>
</reference>
<feature type="compositionally biased region" description="Basic residues" evidence="1">
    <location>
        <begin position="132"/>
        <end position="144"/>
    </location>
</feature>
<dbReference type="EMBL" id="BDDD01007907">
    <property type="protein sequence ID" value="GAV91717.1"/>
    <property type="molecule type" value="Genomic_DNA"/>
</dbReference>
<protein>
    <submittedName>
        <fullName evidence="2">UBN2 domain-containing protein</fullName>
    </submittedName>
</protein>
<gene>
    <name evidence="2" type="ORF">CFOL_v3_35107</name>
</gene>
<feature type="compositionally biased region" description="Low complexity" evidence="1">
    <location>
        <begin position="115"/>
        <end position="131"/>
    </location>
</feature>
<name>A0A1Q3DGW3_CEPFO</name>
<evidence type="ECO:0000256" key="1">
    <source>
        <dbReference type="SAM" id="MobiDB-lite"/>
    </source>
</evidence>
<feature type="region of interest" description="Disordered" evidence="1">
    <location>
        <begin position="115"/>
        <end position="172"/>
    </location>
</feature>
<dbReference type="AlphaFoldDB" id="A0A1Q3DGW3"/>
<comment type="caution">
    <text evidence="2">The sequence shown here is derived from an EMBL/GenBank/DDBJ whole genome shotgun (WGS) entry which is preliminary data.</text>
</comment>